<gene>
    <name evidence="7" type="primary">ppa</name>
    <name evidence="8" type="ordered locus">Metev_0952</name>
</gene>
<dbReference type="HAMAP" id="MF_00209">
    <property type="entry name" value="Inorganic_PPase"/>
    <property type="match status" value="1"/>
</dbReference>
<protein>
    <recommendedName>
        <fullName evidence="7">Inorganic pyrophosphatase</fullName>
        <ecNumber evidence="7">3.6.1.1</ecNumber>
    </recommendedName>
    <alternativeName>
        <fullName evidence="7">Pyrophosphate phospho-hydrolase</fullName>
        <shortName evidence="7">PPase</shortName>
    </alternativeName>
</protein>
<evidence type="ECO:0000313" key="9">
    <source>
        <dbReference type="Proteomes" id="UP000000391"/>
    </source>
</evidence>
<dbReference type="GeneID" id="9346581"/>
<comment type="similarity">
    <text evidence="7">Belongs to the PPase family.</text>
</comment>
<reference evidence="8 9" key="1">
    <citation type="submission" date="2010-06" db="EMBL/GenBank/DDBJ databases">
        <title>Complete sequence chromosome of Methanohalobium evestigatum Z-7303.</title>
        <authorList>
            <consortium name="US DOE Joint Genome Institute"/>
            <person name="Lucas S."/>
            <person name="Copeland A."/>
            <person name="Lapidus A."/>
            <person name="Cheng J.-F."/>
            <person name="Bruce D."/>
            <person name="Goodwin L."/>
            <person name="Pitluck S."/>
            <person name="Saunders E."/>
            <person name="Detter J.C."/>
            <person name="Han C."/>
            <person name="Tapia R."/>
            <person name="Land M."/>
            <person name="Hauser L."/>
            <person name="Kyrpides N."/>
            <person name="Mikhailova N."/>
            <person name="Sieprawska-Lupa M."/>
            <person name="Whitman W.B."/>
            <person name="Anderson I."/>
            <person name="Woyke T."/>
        </authorList>
    </citation>
    <scope>NUCLEOTIDE SEQUENCE [LARGE SCALE GENOMIC DNA]</scope>
    <source>
        <strain evidence="9">ATCC BAA-1072 / DSM 3721 / NBRC 107634 / OCM 161 / Z-7303</strain>
    </source>
</reference>
<dbReference type="Gene3D" id="3.90.80.10">
    <property type="entry name" value="Inorganic pyrophosphatase"/>
    <property type="match status" value="1"/>
</dbReference>
<feature type="binding site" evidence="7">
    <location>
        <position position="32"/>
    </location>
    <ligand>
        <name>substrate</name>
    </ligand>
</feature>
<dbReference type="EC" id="3.6.1.1" evidence="7"/>
<dbReference type="HOGENOM" id="CLU_073198_1_2_2"/>
<dbReference type="GO" id="GO:0005737">
    <property type="term" value="C:cytoplasm"/>
    <property type="evidence" value="ECO:0007669"/>
    <property type="project" value="UniProtKB-SubCell"/>
</dbReference>
<organism evidence="8 9">
    <name type="scientific">Methanohalobium evestigatum (strain ATCC BAA-1072 / DSM 3721 / NBRC 107634 / OCM 161 / Z-7303)</name>
    <dbReference type="NCBI Taxonomy" id="644295"/>
    <lineage>
        <taxon>Archaea</taxon>
        <taxon>Methanobacteriati</taxon>
        <taxon>Methanobacteriota</taxon>
        <taxon>Stenosarchaea group</taxon>
        <taxon>Methanomicrobia</taxon>
        <taxon>Methanosarcinales</taxon>
        <taxon>Methanosarcinaceae</taxon>
        <taxon>Methanohalobium</taxon>
    </lineage>
</organism>
<dbReference type="Pfam" id="PF00719">
    <property type="entry name" value="Pyrophosphatase"/>
    <property type="match status" value="1"/>
</dbReference>
<comment type="function">
    <text evidence="7">Catalyzes the hydrolysis of inorganic pyrophosphate (PPi) forming two phosphate ions.</text>
</comment>
<dbReference type="GO" id="GO:0000287">
    <property type="term" value="F:magnesium ion binding"/>
    <property type="evidence" value="ECO:0007669"/>
    <property type="project" value="UniProtKB-UniRule"/>
</dbReference>
<keyword evidence="5 7" id="KW-0460">Magnesium</keyword>
<keyword evidence="4 7" id="KW-0378">Hydrolase</keyword>
<keyword evidence="2 7" id="KW-0963">Cytoplasm</keyword>
<dbReference type="GO" id="GO:0006796">
    <property type="term" value="P:phosphate-containing compound metabolic process"/>
    <property type="evidence" value="ECO:0007669"/>
    <property type="project" value="InterPro"/>
</dbReference>
<dbReference type="Proteomes" id="UP000000391">
    <property type="component" value="Chromosome"/>
</dbReference>
<evidence type="ECO:0000256" key="2">
    <source>
        <dbReference type="ARBA" id="ARBA00022490"/>
    </source>
</evidence>
<feature type="binding site" evidence="7">
    <location>
        <position position="73"/>
    </location>
    <ligand>
        <name>Mg(2+)</name>
        <dbReference type="ChEBI" id="CHEBI:18420"/>
        <label>1</label>
    </ligand>
</feature>
<feature type="binding site" evidence="7">
    <location>
        <position position="105"/>
    </location>
    <ligand>
        <name>Mg(2+)</name>
        <dbReference type="ChEBI" id="CHEBI:18420"/>
        <label>1</label>
    </ligand>
</feature>
<comment type="catalytic activity">
    <reaction evidence="6 7">
        <text>diphosphate + H2O = 2 phosphate + H(+)</text>
        <dbReference type="Rhea" id="RHEA:24576"/>
        <dbReference type="ChEBI" id="CHEBI:15377"/>
        <dbReference type="ChEBI" id="CHEBI:15378"/>
        <dbReference type="ChEBI" id="CHEBI:33019"/>
        <dbReference type="ChEBI" id="CHEBI:43474"/>
        <dbReference type="EC" id="3.6.1.1"/>
    </reaction>
</comment>
<evidence type="ECO:0000256" key="5">
    <source>
        <dbReference type="ARBA" id="ARBA00022842"/>
    </source>
</evidence>
<comment type="subunit">
    <text evidence="7">Homohexamer.</text>
</comment>
<evidence type="ECO:0000313" key="8">
    <source>
        <dbReference type="EMBL" id="ADI73845.1"/>
    </source>
</evidence>
<accession>D7E796</accession>
<dbReference type="RefSeq" id="WP_013194413.1">
    <property type="nucleotide sequence ID" value="NC_014253.1"/>
</dbReference>
<feature type="binding site" evidence="7">
    <location>
        <position position="46"/>
    </location>
    <ligand>
        <name>substrate</name>
    </ligand>
</feature>
<dbReference type="InterPro" id="IPR036649">
    <property type="entry name" value="Pyrophosphatase_sf"/>
</dbReference>
<feature type="binding site" evidence="7">
    <location>
        <position position="142"/>
    </location>
    <ligand>
        <name>substrate</name>
    </ligand>
</feature>
<dbReference type="GO" id="GO:0004427">
    <property type="term" value="F:inorganic diphosphate phosphatase activity"/>
    <property type="evidence" value="ECO:0007669"/>
    <property type="project" value="UniProtKB-UniRule"/>
</dbReference>
<dbReference type="OrthoDB" id="134160at2157"/>
<name>D7E796_METEZ</name>
<dbReference type="EMBL" id="CP002069">
    <property type="protein sequence ID" value="ADI73845.1"/>
    <property type="molecule type" value="Genomic_DNA"/>
</dbReference>
<feature type="binding site" evidence="7">
    <location>
        <position position="68"/>
    </location>
    <ligand>
        <name>Mg(2+)</name>
        <dbReference type="ChEBI" id="CHEBI:18420"/>
        <label>1</label>
    </ligand>
</feature>
<feature type="binding site" evidence="7">
    <location>
        <position position="58"/>
    </location>
    <ligand>
        <name>substrate</name>
    </ligand>
</feature>
<comment type="cofactor">
    <cofactor evidence="1 7">
        <name>Mg(2+)</name>
        <dbReference type="ChEBI" id="CHEBI:18420"/>
    </cofactor>
</comment>
<dbReference type="FunFam" id="3.90.80.10:FF:000003">
    <property type="entry name" value="Inorganic pyrophosphatase"/>
    <property type="match status" value="1"/>
</dbReference>
<dbReference type="InterPro" id="IPR008162">
    <property type="entry name" value="Pyrophosphatase"/>
</dbReference>
<proteinExistence type="inferred from homology"/>
<dbReference type="PANTHER" id="PTHR10286">
    <property type="entry name" value="INORGANIC PYROPHOSPHATASE"/>
    <property type="match status" value="1"/>
</dbReference>
<dbReference type="KEGG" id="mev:Metev_0952"/>
<evidence type="ECO:0000256" key="7">
    <source>
        <dbReference type="HAMAP-Rule" id="MF_00209"/>
    </source>
</evidence>
<dbReference type="AlphaFoldDB" id="D7E796"/>
<keyword evidence="3 7" id="KW-0479">Metal-binding</keyword>
<evidence type="ECO:0000256" key="1">
    <source>
        <dbReference type="ARBA" id="ARBA00001946"/>
    </source>
</evidence>
<sequence>MINDHWKDLPTGPDVPEIVYAVIEIPKGSRNKFEYSKEFGTYILDRVLHSPQYYPGEYGFIPKTMYDDGDPMDIIVLMDERTFPGCMLEARPVGLMLMTDSGETDDKILAVPNKDPRYSHIKDISDVTPHVMAEISQFFNTYKDLEYEKDVAVHGWDNKEAAIKAINHSVQLYKEEYGE</sequence>
<keyword evidence="9" id="KW-1185">Reference proteome</keyword>
<comment type="subcellular location">
    <subcellularLocation>
        <location evidence="7">Cytoplasm</location>
    </subcellularLocation>
</comment>
<feature type="binding site" evidence="7">
    <location>
        <position position="73"/>
    </location>
    <ligand>
        <name>Mg(2+)</name>
        <dbReference type="ChEBI" id="CHEBI:18420"/>
        <label>2</label>
    </ligand>
</feature>
<evidence type="ECO:0000256" key="3">
    <source>
        <dbReference type="ARBA" id="ARBA00022723"/>
    </source>
</evidence>
<dbReference type="SUPFAM" id="SSF50324">
    <property type="entry name" value="Inorganic pyrophosphatase"/>
    <property type="match status" value="1"/>
</dbReference>
<dbReference type="STRING" id="644295.Metev_0952"/>
<dbReference type="PROSITE" id="PS00387">
    <property type="entry name" value="PPASE"/>
    <property type="match status" value="1"/>
</dbReference>
<evidence type="ECO:0000256" key="6">
    <source>
        <dbReference type="ARBA" id="ARBA00047820"/>
    </source>
</evidence>
<evidence type="ECO:0000256" key="4">
    <source>
        <dbReference type="ARBA" id="ARBA00022801"/>
    </source>
</evidence>
<dbReference type="CDD" id="cd00412">
    <property type="entry name" value="pyrophosphatase"/>
    <property type="match status" value="1"/>
</dbReference>